<dbReference type="GO" id="GO:0005829">
    <property type="term" value="C:cytosol"/>
    <property type="evidence" value="ECO:0007669"/>
    <property type="project" value="TreeGrafter"/>
</dbReference>
<dbReference type="PANTHER" id="PTHR46797">
    <property type="entry name" value="HTH-TYPE TRANSCRIPTIONAL REGULATOR"/>
    <property type="match status" value="1"/>
</dbReference>
<gene>
    <name evidence="4" type="ORF">FF041_22780</name>
</gene>
<dbReference type="PANTHER" id="PTHR46797:SF1">
    <property type="entry name" value="METHYLPHOSPHONATE SYNTHASE"/>
    <property type="match status" value="1"/>
</dbReference>
<dbReference type="Pfam" id="PF01381">
    <property type="entry name" value="HTH_3"/>
    <property type="match status" value="1"/>
</dbReference>
<dbReference type="CDD" id="cd00093">
    <property type="entry name" value="HTH_XRE"/>
    <property type="match status" value="2"/>
</dbReference>
<feature type="region of interest" description="Disordered" evidence="2">
    <location>
        <begin position="136"/>
        <end position="157"/>
    </location>
</feature>
<dbReference type="Pfam" id="PF13560">
    <property type="entry name" value="HTH_31"/>
    <property type="match status" value="1"/>
</dbReference>
<dbReference type="SUPFAM" id="SSF47413">
    <property type="entry name" value="lambda repressor-like DNA-binding domains"/>
    <property type="match status" value="2"/>
</dbReference>
<comment type="caution">
    <text evidence="4">The sequence shown here is derived from an EMBL/GenBank/DDBJ whole genome shotgun (WGS) entry which is preliminary data.</text>
</comment>
<feature type="domain" description="HTH cro/C1-type" evidence="3">
    <location>
        <begin position="77"/>
        <end position="129"/>
    </location>
</feature>
<sequence length="157" mass="16873">MSPSSGLTGFRADLLRSKREARGWSCEQLALMASVTPGTVRKAEAGPGNPSPRVVGALAAALSVNVAELAPTGDLSLRQLRARRGVTQKIVAAEVGVSTGMVSKVETGKYGVRNPARWAPAYGVSVRDWTKAWNAGRETHRRRIRSQPPRASQEVRE</sequence>
<evidence type="ECO:0000256" key="2">
    <source>
        <dbReference type="SAM" id="MobiDB-lite"/>
    </source>
</evidence>
<dbReference type="AlphaFoldDB" id="A0A646KKR8"/>
<dbReference type="Gene3D" id="1.10.260.40">
    <property type="entry name" value="lambda repressor-like DNA-binding domains"/>
    <property type="match status" value="2"/>
</dbReference>
<evidence type="ECO:0000313" key="5">
    <source>
        <dbReference type="Proteomes" id="UP000419138"/>
    </source>
</evidence>
<dbReference type="EMBL" id="VCLA01000159">
    <property type="protein sequence ID" value="MQT02909.1"/>
    <property type="molecule type" value="Genomic_DNA"/>
</dbReference>
<reference evidence="4 5" key="1">
    <citation type="submission" date="2019-05" db="EMBL/GenBank/DDBJ databases">
        <title>Comparative genomics and metabolomics analyses of clavulanic acid producing Streptomyces species provides insight into specialized metabolism and evolution of beta-lactam biosynthetic gene clusters.</title>
        <authorList>
            <person name="Moore M.A."/>
            <person name="Cruz-Morales P."/>
            <person name="Barona Gomez F."/>
            <person name="Kapil T."/>
        </authorList>
    </citation>
    <scope>NUCLEOTIDE SEQUENCE [LARGE SCALE GENOMIC DNA]</scope>
    <source>
        <strain evidence="4 5">NRRL 5741</strain>
    </source>
</reference>
<dbReference type="PROSITE" id="PS50943">
    <property type="entry name" value="HTH_CROC1"/>
    <property type="match status" value="2"/>
</dbReference>
<keyword evidence="5" id="KW-1185">Reference proteome</keyword>
<dbReference type="GO" id="GO:0003700">
    <property type="term" value="F:DNA-binding transcription factor activity"/>
    <property type="evidence" value="ECO:0007669"/>
    <property type="project" value="TreeGrafter"/>
</dbReference>
<evidence type="ECO:0000313" key="4">
    <source>
        <dbReference type="EMBL" id="MQT02909.1"/>
    </source>
</evidence>
<proteinExistence type="predicted"/>
<organism evidence="4 5">
    <name type="scientific">Streptomyces jumonjinensis</name>
    <dbReference type="NCBI Taxonomy" id="1945"/>
    <lineage>
        <taxon>Bacteria</taxon>
        <taxon>Bacillati</taxon>
        <taxon>Actinomycetota</taxon>
        <taxon>Actinomycetes</taxon>
        <taxon>Kitasatosporales</taxon>
        <taxon>Streptomycetaceae</taxon>
        <taxon>Streptomyces</taxon>
    </lineage>
</organism>
<dbReference type="InterPro" id="IPR010982">
    <property type="entry name" value="Lambda_DNA-bd_dom_sf"/>
</dbReference>
<name>A0A646KKR8_STRJU</name>
<dbReference type="RefSeq" id="WP_153524497.1">
    <property type="nucleotide sequence ID" value="NZ_JBEPDZ010000057.1"/>
</dbReference>
<dbReference type="InterPro" id="IPR050807">
    <property type="entry name" value="TransReg_Diox_bact_type"/>
</dbReference>
<protein>
    <submittedName>
        <fullName evidence="4">Transcriptional regulator</fullName>
    </submittedName>
</protein>
<dbReference type="OrthoDB" id="4283766at2"/>
<evidence type="ECO:0000256" key="1">
    <source>
        <dbReference type="ARBA" id="ARBA00023125"/>
    </source>
</evidence>
<dbReference type="Proteomes" id="UP000419138">
    <property type="component" value="Unassembled WGS sequence"/>
</dbReference>
<evidence type="ECO:0000259" key="3">
    <source>
        <dbReference type="PROSITE" id="PS50943"/>
    </source>
</evidence>
<keyword evidence="1" id="KW-0238">DNA-binding</keyword>
<dbReference type="GO" id="GO:0003677">
    <property type="term" value="F:DNA binding"/>
    <property type="evidence" value="ECO:0007669"/>
    <property type="project" value="UniProtKB-KW"/>
</dbReference>
<accession>A0A646KKR8</accession>
<dbReference type="InterPro" id="IPR001387">
    <property type="entry name" value="Cro/C1-type_HTH"/>
</dbReference>
<feature type="domain" description="HTH cro/C1-type" evidence="3">
    <location>
        <begin position="15"/>
        <end position="69"/>
    </location>
</feature>
<dbReference type="SMART" id="SM00530">
    <property type="entry name" value="HTH_XRE"/>
    <property type="match status" value="2"/>
</dbReference>